<dbReference type="PaxDb" id="4081-Solyc04g064730.1.1"/>
<dbReference type="Gramene" id="Solyc04g064730.2.1">
    <property type="protein sequence ID" value="Solyc04g064730.2.1"/>
    <property type="gene ID" value="Solyc04g064730.2"/>
</dbReference>
<keyword evidence="2" id="KW-1185">Reference proteome</keyword>
<dbReference type="Proteomes" id="UP000004994">
    <property type="component" value="Chromosome 4"/>
</dbReference>
<proteinExistence type="predicted"/>
<evidence type="ECO:0000313" key="2">
    <source>
        <dbReference type="Proteomes" id="UP000004994"/>
    </source>
</evidence>
<dbReference type="EnsemblPlants" id="Solyc04g064730.2.1">
    <property type="protein sequence ID" value="Solyc04g064730.2.1"/>
    <property type="gene ID" value="Solyc04g064730.2"/>
</dbReference>
<dbReference type="AlphaFoldDB" id="A0A3Q7G5Y3"/>
<dbReference type="InParanoid" id="A0A3Q7G5Y3"/>
<sequence>MAANSSENRIIQLLLLDFSFLRTRGIIIIQKREHSK</sequence>
<reference evidence="1" key="2">
    <citation type="submission" date="2019-01" db="UniProtKB">
        <authorList>
            <consortium name="EnsemblPlants"/>
        </authorList>
    </citation>
    <scope>IDENTIFICATION</scope>
    <source>
        <strain evidence="1">cv. Heinz 1706</strain>
    </source>
</reference>
<protein>
    <submittedName>
        <fullName evidence="1">Uncharacterized protein</fullName>
    </submittedName>
</protein>
<evidence type="ECO:0000313" key="1">
    <source>
        <dbReference type="EnsemblPlants" id="Solyc04g064730.2.1"/>
    </source>
</evidence>
<accession>A0A3Q7G5Y3</accession>
<name>A0A3Q7G5Y3_SOLLC</name>
<reference evidence="1" key="1">
    <citation type="journal article" date="2012" name="Nature">
        <title>The tomato genome sequence provides insights into fleshy fruit evolution.</title>
        <authorList>
            <consortium name="Tomato Genome Consortium"/>
        </authorList>
    </citation>
    <scope>NUCLEOTIDE SEQUENCE [LARGE SCALE GENOMIC DNA]</scope>
    <source>
        <strain evidence="1">cv. Heinz 1706</strain>
    </source>
</reference>
<organism evidence="1">
    <name type="scientific">Solanum lycopersicum</name>
    <name type="common">Tomato</name>
    <name type="synonym">Lycopersicon esculentum</name>
    <dbReference type="NCBI Taxonomy" id="4081"/>
    <lineage>
        <taxon>Eukaryota</taxon>
        <taxon>Viridiplantae</taxon>
        <taxon>Streptophyta</taxon>
        <taxon>Embryophyta</taxon>
        <taxon>Tracheophyta</taxon>
        <taxon>Spermatophyta</taxon>
        <taxon>Magnoliopsida</taxon>
        <taxon>eudicotyledons</taxon>
        <taxon>Gunneridae</taxon>
        <taxon>Pentapetalae</taxon>
        <taxon>asterids</taxon>
        <taxon>lamiids</taxon>
        <taxon>Solanales</taxon>
        <taxon>Solanaceae</taxon>
        <taxon>Solanoideae</taxon>
        <taxon>Solaneae</taxon>
        <taxon>Solanum</taxon>
        <taxon>Solanum subgen. Lycopersicon</taxon>
    </lineage>
</organism>